<sequence length="191" mass="21777">MPMITLIRHGETDWNVAGKLQGKTDIPLNARGIAQAEACKAYFKRENWDIIVSSPLQRAKRTAEIINEALNLPFVEMEDFKERSFGKAEGLLAEERNRLYPDRNFPEAESYEAFQNRVMTGLEMLNKTYPYKRVLLVAHGAVIGCILSTLSNGEMNSKNTRLQNAGWSKIQYIDEAWQVHDVNQVSHLAHL</sequence>
<dbReference type="InterPro" id="IPR050275">
    <property type="entry name" value="PGM_Phosphatase"/>
</dbReference>
<evidence type="ECO:0000313" key="4">
    <source>
        <dbReference type="Proteomes" id="UP000315215"/>
    </source>
</evidence>
<feature type="binding site" evidence="2">
    <location>
        <position position="58"/>
    </location>
    <ligand>
        <name>substrate</name>
    </ligand>
</feature>
<dbReference type="SMART" id="SM00855">
    <property type="entry name" value="PGAM"/>
    <property type="match status" value="1"/>
</dbReference>
<dbReference type="OrthoDB" id="9782128at2"/>
<dbReference type="InterPro" id="IPR029033">
    <property type="entry name" value="His_PPase_superfam"/>
</dbReference>
<dbReference type="KEGG" id="aqt:FN924_00430"/>
<dbReference type="PROSITE" id="PS00175">
    <property type="entry name" value="PG_MUTASE"/>
    <property type="match status" value="1"/>
</dbReference>
<dbReference type="GO" id="GO:0016791">
    <property type="term" value="F:phosphatase activity"/>
    <property type="evidence" value="ECO:0007669"/>
    <property type="project" value="TreeGrafter"/>
</dbReference>
<evidence type="ECO:0000256" key="1">
    <source>
        <dbReference type="PIRSR" id="PIRSR613078-1"/>
    </source>
</evidence>
<feature type="binding site" evidence="2">
    <location>
        <begin position="8"/>
        <end position="15"/>
    </location>
    <ligand>
        <name>substrate</name>
    </ligand>
</feature>
<accession>A0A516KBU7</accession>
<organism evidence="3 4">
    <name type="scientific">Radiobacillus deserti</name>
    <dbReference type="NCBI Taxonomy" id="2594883"/>
    <lineage>
        <taxon>Bacteria</taxon>
        <taxon>Bacillati</taxon>
        <taxon>Bacillota</taxon>
        <taxon>Bacilli</taxon>
        <taxon>Bacillales</taxon>
        <taxon>Bacillaceae</taxon>
        <taxon>Radiobacillus</taxon>
    </lineage>
</organism>
<dbReference type="SUPFAM" id="SSF53254">
    <property type="entry name" value="Phosphoglycerate mutase-like"/>
    <property type="match status" value="1"/>
</dbReference>
<gene>
    <name evidence="3" type="ORF">FN924_00430</name>
</gene>
<dbReference type="CDD" id="cd07067">
    <property type="entry name" value="HP_PGM_like"/>
    <property type="match status" value="1"/>
</dbReference>
<dbReference type="InterPro" id="IPR013078">
    <property type="entry name" value="His_Pase_superF_clade-1"/>
</dbReference>
<feature type="active site" description="Tele-phosphohistidine intermediate" evidence="1">
    <location>
        <position position="9"/>
    </location>
</feature>
<dbReference type="RefSeq" id="WP_143891590.1">
    <property type="nucleotide sequence ID" value="NZ_CP041666.1"/>
</dbReference>
<evidence type="ECO:0000256" key="2">
    <source>
        <dbReference type="PIRSR" id="PIRSR613078-2"/>
    </source>
</evidence>
<dbReference type="Proteomes" id="UP000315215">
    <property type="component" value="Chromosome"/>
</dbReference>
<dbReference type="PANTHER" id="PTHR48100:SF59">
    <property type="entry name" value="ADENOSYLCOBALAMIN_ALPHA-RIBAZOLE PHOSPHATASE"/>
    <property type="match status" value="1"/>
</dbReference>
<keyword evidence="4" id="KW-1185">Reference proteome</keyword>
<feature type="active site" description="Proton donor/acceptor" evidence="1">
    <location>
        <position position="82"/>
    </location>
</feature>
<dbReference type="GO" id="GO:0005737">
    <property type="term" value="C:cytoplasm"/>
    <property type="evidence" value="ECO:0007669"/>
    <property type="project" value="TreeGrafter"/>
</dbReference>
<reference evidence="3 4" key="1">
    <citation type="submission" date="2019-07" db="EMBL/GenBank/DDBJ databases">
        <authorList>
            <person name="Li J."/>
        </authorList>
    </citation>
    <scope>NUCLEOTIDE SEQUENCE [LARGE SCALE GENOMIC DNA]</scope>
    <source>
        <strain evidence="3 4">TKL69</strain>
    </source>
</reference>
<dbReference type="PANTHER" id="PTHR48100">
    <property type="entry name" value="BROAD-SPECIFICITY PHOSPHATASE YOR283W-RELATED"/>
    <property type="match status" value="1"/>
</dbReference>
<dbReference type="InterPro" id="IPR001345">
    <property type="entry name" value="PG/BPGM_mutase_AS"/>
</dbReference>
<dbReference type="AlphaFoldDB" id="A0A516KBU7"/>
<name>A0A516KBU7_9BACI</name>
<dbReference type="Pfam" id="PF00300">
    <property type="entry name" value="His_Phos_1"/>
    <property type="match status" value="1"/>
</dbReference>
<evidence type="ECO:0000313" key="3">
    <source>
        <dbReference type="EMBL" id="QDP38837.1"/>
    </source>
</evidence>
<proteinExistence type="predicted"/>
<dbReference type="Gene3D" id="3.40.50.1240">
    <property type="entry name" value="Phosphoglycerate mutase-like"/>
    <property type="match status" value="1"/>
</dbReference>
<dbReference type="EMBL" id="CP041666">
    <property type="protein sequence ID" value="QDP38837.1"/>
    <property type="molecule type" value="Genomic_DNA"/>
</dbReference>
<protein>
    <submittedName>
        <fullName evidence="3">Histidine phosphatase family protein</fullName>
    </submittedName>
</protein>